<reference evidence="2 3" key="1">
    <citation type="submission" date="2019-02" db="EMBL/GenBank/DDBJ databases">
        <title>Genome sequencing of the rare red list fungi Phlebia centrifuga.</title>
        <authorList>
            <person name="Buettner E."/>
            <person name="Kellner H."/>
        </authorList>
    </citation>
    <scope>NUCLEOTIDE SEQUENCE [LARGE SCALE GENOMIC DNA]</scope>
    <source>
        <strain evidence="2 3">DSM 108282</strain>
    </source>
</reference>
<protein>
    <submittedName>
        <fullName evidence="2">Uncharacterized protein</fullName>
    </submittedName>
</protein>
<evidence type="ECO:0000313" key="2">
    <source>
        <dbReference type="EMBL" id="THG96492.1"/>
    </source>
</evidence>
<comment type="caution">
    <text evidence="2">The sequence shown here is derived from an EMBL/GenBank/DDBJ whole genome shotgun (WGS) entry which is preliminary data.</text>
</comment>
<name>A0A4V3XA29_9APHY</name>
<dbReference type="AlphaFoldDB" id="A0A4V3XA29"/>
<dbReference type="EMBL" id="SGPJ01000231">
    <property type="protein sequence ID" value="THG96492.1"/>
    <property type="molecule type" value="Genomic_DNA"/>
</dbReference>
<evidence type="ECO:0000313" key="3">
    <source>
        <dbReference type="Proteomes" id="UP000309038"/>
    </source>
</evidence>
<dbReference type="Proteomes" id="UP000309038">
    <property type="component" value="Unassembled WGS sequence"/>
</dbReference>
<sequence>MLFQTALFSALVGLVAGAAQDVWAPPITSPTAASVWPIGSTQNVTWSQTLPAGLSYQRVGYVDVDHPLATGFPLTAGFVLVQVPTVATGTDYAVVSFKEMLFQTALFSALVGLVAGAAQDVWAPPITSPTAASVWSIGSTQNVTWDASHPPSEVTNPIGQIILSKGGVLDVDHPLATGFPLTSGFILVQVPNVVPGNDYATVLIGDSGNASPYFEITV</sequence>
<feature type="chain" id="PRO_5020757938" evidence="1">
    <location>
        <begin position="18"/>
        <end position="218"/>
    </location>
</feature>
<organism evidence="2 3">
    <name type="scientific">Hermanssonia centrifuga</name>
    <dbReference type="NCBI Taxonomy" id="98765"/>
    <lineage>
        <taxon>Eukaryota</taxon>
        <taxon>Fungi</taxon>
        <taxon>Dikarya</taxon>
        <taxon>Basidiomycota</taxon>
        <taxon>Agaricomycotina</taxon>
        <taxon>Agaricomycetes</taxon>
        <taxon>Polyporales</taxon>
        <taxon>Meruliaceae</taxon>
        <taxon>Hermanssonia</taxon>
    </lineage>
</organism>
<feature type="signal peptide" evidence="1">
    <location>
        <begin position="1"/>
        <end position="17"/>
    </location>
</feature>
<gene>
    <name evidence="2" type="ORF">EW026_g5355</name>
</gene>
<keyword evidence="3" id="KW-1185">Reference proteome</keyword>
<proteinExistence type="predicted"/>
<keyword evidence="1" id="KW-0732">Signal</keyword>
<evidence type="ECO:0000256" key="1">
    <source>
        <dbReference type="SAM" id="SignalP"/>
    </source>
</evidence>
<accession>A0A4V3XA29</accession>